<dbReference type="PRINTS" id="PR01537">
    <property type="entry name" value="INTRLKN1R1F"/>
</dbReference>
<evidence type="ECO:0000256" key="10">
    <source>
        <dbReference type="ARBA" id="ARBA00023180"/>
    </source>
</evidence>
<evidence type="ECO:0000256" key="7">
    <source>
        <dbReference type="ARBA" id="ARBA00022989"/>
    </source>
</evidence>
<evidence type="ECO:0000256" key="8">
    <source>
        <dbReference type="ARBA" id="ARBA00023136"/>
    </source>
</evidence>
<dbReference type="InterPro" id="IPR003591">
    <property type="entry name" value="Leu-rich_rpt_typical-subtyp"/>
</dbReference>
<dbReference type="PROSITE" id="PS50104">
    <property type="entry name" value="TIR"/>
    <property type="match status" value="2"/>
</dbReference>
<dbReference type="Proteomes" id="UP000076408">
    <property type="component" value="Unassembled WGS sequence"/>
</dbReference>
<reference evidence="13" key="1">
    <citation type="journal article" date="2014" name="Genome Biol.">
        <title>Genome analysis of a major urban malaria vector mosquito, Anopheles stephensi.</title>
        <authorList>
            <person name="Jiang X."/>
            <person name="Peery A."/>
            <person name="Hall A.B."/>
            <person name="Sharma A."/>
            <person name="Chen X.G."/>
            <person name="Waterhouse R.M."/>
            <person name="Komissarov A."/>
            <person name="Riehle M.M."/>
            <person name="Shouche Y."/>
            <person name="Sharakhova M.V."/>
            <person name="Lawson D."/>
            <person name="Pakpour N."/>
            <person name="Arensburger P."/>
            <person name="Davidson V.L."/>
            <person name="Eiglmeier K."/>
            <person name="Emrich S."/>
            <person name="George P."/>
            <person name="Kennedy R.C."/>
            <person name="Mane S.P."/>
            <person name="Maslen G."/>
            <person name="Oringanje C."/>
            <person name="Qi Y."/>
            <person name="Settlage R."/>
            <person name="Tojo M."/>
            <person name="Tubio J.M."/>
            <person name="Unger M.F."/>
            <person name="Wang B."/>
            <person name="Vernick K.D."/>
            <person name="Ribeiro J.M."/>
            <person name="James A.A."/>
            <person name="Michel K."/>
            <person name="Riehle M.A."/>
            <person name="Luckhart S."/>
            <person name="Sharakhov I.V."/>
            <person name="Tu Z."/>
        </authorList>
    </citation>
    <scope>NUCLEOTIDE SEQUENCE [LARGE SCALE GENOMIC DNA]</scope>
    <source>
        <strain evidence="13">Indian</strain>
    </source>
</reference>
<dbReference type="PANTHER" id="PTHR24365:SF541">
    <property type="entry name" value="PROTEIN TOLL-RELATED"/>
    <property type="match status" value="1"/>
</dbReference>
<dbReference type="InterPro" id="IPR000483">
    <property type="entry name" value="Cys-rich_flank_reg_C"/>
</dbReference>
<dbReference type="InterPro" id="IPR000372">
    <property type="entry name" value="LRRNT"/>
</dbReference>
<dbReference type="SUPFAM" id="SSF52200">
    <property type="entry name" value="Toll/Interleukin receptor TIR domain"/>
    <property type="match status" value="2"/>
</dbReference>
<keyword evidence="5" id="KW-0732">Signal</keyword>
<dbReference type="GO" id="GO:0007165">
    <property type="term" value="P:signal transduction"/>
    <property type="evidence" value="ECO:0007669"/>
    <property type="project" value="InterPro"/>
</dbReference>
<keyword evidence="13" id="KW-1185">Reference proteome</keyword>
<keyword evidence="7" id="KW-1133">Transmembrane helix</keyword>
<evidence type="ECO:0000313" key="13">
    <source>
        <dbReference type="Proteomes" id="UP000076408"/>
    </source>
</evidence>
<reference evidence="12" key="2">
    <citation type="submission" date="2020-05" db="UniProtKB">
        <authorList>
            <consortium name="EnsemblMetazoa"/>
        </authorList>
    </citation>
    <scope>IDENTIFICATION</scope>
    <source>
        <strain evidence="12">Indian</strain>
    </source>
</reference>
<keyword evidence="4" id="KW-0812">Transmembrane</keyword>
<dbReference type="InterPro" id="IPR001611">
    <property type="entry name" value="Leu-rich_rpt"/>
</dbReference>
<dbReference type="SMART" id="SM00369">
    <property type="entry name" value="LRR_TYP"/>
    <property type="match status" value="24"/>
</dbReference>
<dbReference type="Pfam" id="PF13855">
    <property type="entry name" value="LRR_8"/>
    <property type="match status" value="7"/>
</dbReference>
<keyword evidence="10" id="KW-0325">Glycoprotein</keyword>
<evidence type="ECO:0000256" key="3">
    <source>
        <dbReference type="ARBA" id="ARBA00022614"/>
    </source>
</evidence>
<dbReference type="Pfam" id="PF13676">
    <property type="entry name" value="TIR_2"/>
    <property type="match status" value="2"/>
</dbReference>
<dbReference type="Gene3D" id="3.40.50.10140">
    <property type="entry name" value="Toll/interleukin-1 receptor homology (TIR) domain"/>
    <property type="match status" value="2"/>
</dbReference>
<evidence type="ECO:0000256" key="9">
    <source>
        <dbReference type="ARBA" id="ARBA00023170"/>
    </source>
</evidence>
<dbReference type="InterPro" id="IPR000157">
    <property type="entry name" value="TIR_dom"/>
</dbReference>
<comment type="similarity">
    <text evidence="2">Belongs to the Toll-like receptor family.</text>
</comment>
<evidence type="ECO:0000313" key="12">
    <source>
        <dbReference type="EnsemblMetazoa" id="ASTEI03518-PA"/>
    </source>
</evidence>
<keyword evidence="9" id="KW-0675">Receptor</keyword>
<dbReference type="Gene3D" id="3.80.10.10">
    <property type="entry name" value="Ribonuclease Inhibitor"/>
    <property type="match status" value="6"/>
</dbReference>
<dbReference type="InterPro" id="IPR032675">
    <property type="entry name" value="LRR_dom_sf"/>
</dbReference>
<keyword evidence="6" id="KW-0677">Repeat</keyword>
<dbReference type="VEuPathDB" id="VectorBase:ASTE016386"/>
<dbReference type="GO" id="GO:0038023">
    <property type="term" value="F:signaling receptor activity"/>
    <property type="evidence" value="ECO:0007669"/>
    <property type="project" value="TreeGrafter"/>
</dbReference>
<dbReference type="GO" id="GO:0005886">
    <property type="term" value="C:plasma membrane"/>
    <property type="evidence" value="ECO:0007669"/>
    <property type="project" value="TreeGrafter"/>
</dbReference>
<dbReference type="SMART" id="SM00013">
    <property type="entry name" value="LRRNT"/>
    <property type="match status" value="3"/>
</dbReference>
<dbReference type="STRING" id="30069.A0A182Y4Y2"/>
<dbReference type="EnsemblMetazoa" id="ASTEI03518-RA">
    <property type="protein sequence ID" value="ASTEI03518-PA"/>
    <property type="gene ID" value="ASTEI03518"/>
</dbReference>
<dbReference type="SMART" id="SM00365">
    <property type="entry name" value="LRR_SD22"/>
    <property type="match status" value="6"/>
</dbReference>
<dbReference type="InterPro" id="IPR035897">
    <property type="entry name" value="Toll_tir_struct_dom_sf"/>
</dbReference>
<evidence type="ECO:0000259" key="11">
    <source>
        <dbReference type="PROSITE" id="PS50104"/>
    </source>
</evidence>
<keyword evidence="3" id="KW-0433">Leucine-rich repeat</keyword>
<feature type="domain" description="TIR" evidence="11">
    <location>
        <begin position="1961"/>
        <end position="2097"/>
    </location>
</feature>
<dbReference type="VEuPathDB" id="VectorBase:ASTE016385"/>
<name>A0A182Y4Y2_ANOST</name>
<sequence length="2187" mass="248139">MNAPKGMRPRLRTWPMLMSVLLLQILLHPSQAFLTSYRSGLGLDGFGICPADVRNCSCRSYTGAETEIDCPEADSTVHLRIEPHQYAEMRCQRNRRIDFDQIPQLSIGDTNRLTIDDCPFPRHQSILQLVSFLGTTQVKVLWLKNNANHEHSVSLVRHHFAGLENLDRLAISNAKLSDIGPDLFEHLPNLTWLDMRDNIFRLPPTIFDALPKLRILELSFNSLEELDPRLLRHLPNLRLLTLWHNKLQTISRQVFTGVPELERLDLSANQLETIPADLFADLPRLTELAMGFNNFHTLPEGLFRANRELRKLKLASQRVELETLPRDLLQNLPALEQVNLERVGLASLPGTLLHGSPNVTQVNLAFNQLRQLPEDLLRDQKALYILQLQHNQLTSLPDGLLRNTGELHTLRLSHNQIGELSTDVLKALGKLEELYLDHNQLHTIELHAFRYTTALHTLHLQSNQLAFETLNTLPGAVWNANDEEPSEIPAPDEFGMFVQDGTPFQHLHQLRDLDLSSNWLTTVPRDLLLNTHELQRLNLTRNNITSLTYANLQFLAPSITVDLRHNSIIEINLADMERLVLLERRSFEEQTGRARILLNDNPLNCNCIVYAFAQYIQNKLATAVYDRLDLVADALYCQGPEHLQGMLIKDVPTRELLCDLDTPSTQIRHCPAACRCYIRPEDMGVIVDCSGQGLSEVPQLPRPTTFGYRFIELHLENNNISLLPDMARMVPGGWSEVRELYASNNTIGTLEADQLPSGLRLLDLTRNKLSELNPLVAEELTASTALTTMRLAHNDWTCECEAAQFMTFAHKNQRRIEDFARLRCSDGRQLEQTTLNDLCQDRTHTIVLVCVIVSIIACLAALLSFVYYTYKLELKVWLFKHSICLWLVAEEELDKDKLYDAFVSYSHKDEAFITEHLVPTLEREPMNFKLCWHVRDWTPGEMISSQISSSVEQSRRTIIVLSSSFLESLWGQLEFRTAHLQSMAERRNRLIIVIYGDIGNIDDLEPELRAYLHTNTYVRWGDPWFWDKVRFAMPHPPKVRGGSGAGTAVKAGVSTAGGLFMKQIQGTPVDDKMELIKPQTAPATPPILTTPPTEPTLAPASGPFIISGNGTANGGVTPPVYYHQPINPYRANGHINGAFVINSNAKQSDECFTKNLTATEWRLQCPGFHVILSMRKSSKQLRVLCPMKPDFELLRTVRDVPKLAFEQLDYSYCPLPTGNRSLVDTLAGFLDRDQLSSITYLFFVENANNSENVTLEPQLFAGLNALQVLSMKASAAMPLDNPALFSHLTTLKWLDLREGDGGSLVASTILRPLTNLSTLELMENGLSQLPDGLVSNIPTLVTLNLHRNQLERLDKFVGLPTLSDIDLSYNRLTELPEDVFAELPELSNLSLRSNSFTRLPANLLKNNTKLTKFLAQDQQTTELVLEDGLFAGLQQLEHVSLTSCHIAELPEGLFAGAIGLRKLELGQNKLEALPEKLLRDLFNLEELKLQHNALMNMLPNTLFQDTRPLRILDLSHNNLKSLNEQLFKPIAMLRELNLDNNQLRIIDVDAFQKQSHFLTKLTLSHNQISFYENGRPVFYKNGEPWVLDRSPFKPLNSLQTLDLSHNEIVTLFKDFKHYLPKLTNLDLSHNLIAYISDTDFPFNARDIATVDLRFNKITALDFRTVKDVPLPQVVLLDGNPLNCDCLVYPIVHYIATNATPFPLKGAECASPPELSRYTLFDVPSTELICELDQPNAFCPSECTCYRRPANRVAVVNCTGQKLVDVPAIPDPALVDCDSIELHLTNNLLRELPISFGAGWNAVQWLYVANNNIREVRYDSLPQRIEVLDVRQNQIASLDERFVQLLANRSALYQINLSANPWRCDCTEPLLEFVSENVKHIPDFHLLRCVDGQPISTSTQSTLCRRRTMLYVQWSVAFVIMALIALLGGYIYMRYEHEIKVWLFKQDMLRWLVAEEQIDQNKQYDAFISYSHKDEAFIVDTLMPALEREPMSFKICWHVRDFMPGELISTQITKAVEDSRRTIIVLSPNYLESVWGQMEFNTAYLQSVADKRNRVIPIIYEDIGDVETLDPELRAYLKTNTYVRWGDPWFWDKLRYAMPHTRRPKGVQASNNIRMASVDKLNLLPTNANQTSTPSLESTPPIEHLPSGKGIPNGEPLANFCDPAKLPSLPPPYTISDGKLDPITTAAK</sequence>
<dbReference type="FunFam" id="3.80.10.10:FF:001164">
    <property type="entry name" value="GH01279p"/>
    <property type="match status" value="3"/>
</dbReference>
<accession>A0A182Y4Y2</accession>
<dbReference type="PROSITE" id="PS51450">
    <property type="entry name" value="LRR"/>
    <property type="match status" value="9"/>
</dbReference>
<protein>
    <recommendedName>
        <fullName evidence="11">TIR domain-containing protein</fullName>
    </recommendedName>
</protein>
<feature type="domain" description="TIR" evidence="11">
    <location>
        <begin position="897"/>
        <end position="1033"/>
    </location>
</feature>
<dbReference type="Pfam" id="PF01463">
    <property type="entry name" value="LRRCT"/>
    <property type="match status" value="2"/>
</dbReference>
<keyword evidence="8" id="KW-0472">Membrane</keyword>
<dbReference type="VEuPathDB" id="VectorBase:ASTEI03518"/>
<dbReference type="FunFam" id="3.40.50.10140:FF:000020">
    <property type="entry name" value="Blast:Protein toll"/>
    <property type="match status" value="2"/>
</dbReference>
<dbReference type="SMART" id="SM00255">
    <property type="entry name" value="TIR"/>
    <property type="match status" value="2"/>
</dbReference>
<evidence type="ECO:0000256" key="5">
    <source>
        <dbReference type="ARBA" id="ARBA00022729"/>
    </source>
</evidence>
<dbReference type="SMART" id="SM00364">
    <property type="entry name" value="LRR_BAC"/>
    <property type="match status" value="13"/>
</dbReference>
<evidence type="ECO:0000256" key="4">
    <source>
        <dbReference type="ARBA" id="ARBA00022692"/>
    </source>
</evidence>
<dbReference type="SUPFAM" id="SSF52058">
    <property type="entry name" value="L domain-like"/>
    <property type="match status" value="5"/>
</dbReference>
<organism evidence="12 13">
    <name type="scientific">Anopheles stephensi</name>
    <name type="common">Indo-Pakistan malaria mosquito</name>
    <dbReference type="NCBI Taxonomy" id="30069"/>
    <lineage>
        <taxon>Eukaryota</taxon>
        <taxon>Metazoa</taxon>
        <taxon>Ecdysozoa</taxon>
        <taxon>Arthropoda</taxon>
        <taxon>Hexapoda</taxon>
        <taxon>Insecta</taxon>
        <taxon>Pterygota</taxon>
        <taxon>Neoptera</taxon>
        <taxon>Endopterygota</taxon>
        <taxon>Diptera</taxon>
        <taxon>Nematocera</taxon>
        <taxon>Culicoidea</taxon>
        <taxon>Culicidae</taxon>
        <taxon>Anophelinae</taxon>
        <taxon>Anopheles</taxon>
    </lineage>
</organism>
<dbReference type="PANTHER" id="PTHR24365">
    <property type="entry name" value="TOLL-LIKE RECEPTOR"/>
    <property type="match status" value="1"/>
</dbReference>
<dbReference type="VEuPathDB" id="VectorBase:ASTEI20_034853"/>
<evidence type="ECO:0000256" key="1">
    <source>
        <dbReference type="ARBA" id="ARBA00004479"/>
    </source>
</evidence>
<comment type="subcellular location">
    <subcellularLocation>
        <location evidence="1">Membrane</location>
        <topology evidence="1">Single-pass type I membrane protein</topology>
    </subcellularLocation>
</comment>
<dbReference type="SMART" id="SM00082">
    <property type="entry name" value="LRRCT"/>
    <property type="match status" value="4"/>
</dbReference>
<evidence type="ECO:0000256" key="2">
    <source>
        <dbReference type="ARBA" id="ARBA00009634"/>
    </source>
</evidence>
<dbReference type="PRINTS" id="PR00019">
    <property type="entry name" value="LEURICHRPT"/>
</dbReference>
<proteinExistence type="inferred from homology"/>
<dbReference type="OMA" id="LGRMSRM"/>
<evidence type="ECO:0000256" key="6">
    <source>
        <dbReference type="ARBA" id="ARBA00022737"/>
    </source>
</evidence>